<evidence type="ECO:0000313" key="7">
    <source>
        <dbReference type="Proteomes" id="UP000727993"/>
    </source>
</evidence>
<keyword evidence="4" id="KW-0547">Nucleotide-binding</keyword>
<keyword evidence="1" id="KW-0597">Phosphoprotein</keyword>
<protein>
    <submittedName>
        <fullName evidence="6">DUF86 domain-containing protein</fullName>
    </submittedName>
</protein>
<name>A0A936NBU2_9ACTN</name>
<dbReference type="PANTHER" id="PTHR34139:SF1">
    <property type="entry name" value="RNASE MJ1380-RELATED"/>
    <property type="match status" value="1"/>
</dbReference>
<dbReference type="Pfam" id="PF01934">
    <property type="entry name" value="HepT-like"/>
    <property type="match status" value="1"/>
</dbReference>
<proteinExistence type="predicted"/>
<dbReference type="PANTHER" id="PTHR34139">
    <property type="entry name" value="UPF0331 PROTEIN MJ0127"/>
    <property type="match status" value="1"/>
</dbReference>
<dbReference type="GO" id="GO:0016787">
    <property type="term" value="F:hydrolase activity"/>
    <property type="evidence" value="ECO:0007669"/>
    <property type="project" value="UniProtKB-KW"/>
</dbReference>
<evidence type="ECO:0000256" key="5">
    <source>
        <dbReference type="ARBA" id="ARBA00022801"/>
    </source>
</evidence>
<dbReference type="GO" id="GO:0004540">
    <property type="term" value="F:RNA nuclease activity"/>
    <property type="evidence" value="ECO:0007669"/>
    <property type="project" value="InterPro"/>
</dbReference>
<keyword evidence="3" id="KW-0540">Nuclease</keyword>
<dbReference type="GO" id="GO:0110001">
    <property type="term" value="C:toxin-antitoxin complex"/>
    <property type="evidence" value="ECO:0007669"/>
    <property type="project" value="InterPro"/>
</dbReference>
<sequence>MSRSDMQRIADMLEAAAELAQIVRRGHEEFMANTILQRAAERLLEIIGEAANVIADDTAADFPRVAWRDIARLRIVLAHHYHRVDSEQVWAIASDEVPKMVELLGSGPNPGTHR</sequence>
<evidence type="ECO:0000313" key="6">
    <source>
        <dbReference type="EMBL" id="MBK9296558.1"/>
    </source>
</evidence>
<comment type="caution">
    <text evidence="6">The sequence shown here is derived from an EMBL/GenBank/DDBJ whole genome shotgun (WGS) entry which is preliminary data.</text>
</comment>
<keyword evidence="2" id="KW-1277">Toxin-antitoxin system</keyword>
<evidence type="ECO:0000256" key="2">
    <source>
        <dbReference type="ARBA" id="ARBA00022649"/>
    </source>
</evidence>
<dbReference type="AlphaFoldDB" id="A0A936NBU2"/>
<dbReference type="GO" id="GO:0000166">
    <property type="term" value="F:nucleotide binding"/>
    <property type="evidence" value="ECO:0007669"/>
    <property type="project" value="UniProtKB-KW"/>
</dbReference>
<accession>A0A936NBU2</accession>
<keyword evidence="5" id="KW-0378">Hydrolase</keyword>
<dbReference type="InterPro" id="IPR008201">
    <property type="entry name" value="HepT-like"/>
</dbReference>
<gene>
    <name evidence="6" type="ORF">IPN02_06845</name>
</gene>
<dbReference type="InterPro" id="IPR051813">
    <property type="entry name" value="HepT_RNase_toxin"/>
</dbReference>
<evidence type="ECO:0000256" key="3">
    <source>
        <dbReference type="ARBA" id="ARBA00022722"/>
    </source>
</evidence>
<reference evidence="6 7" key="1">
    <citation type="submission" date="2020-10" db="EMBL/GenBank/DDBJ databases">
        <title>Connecting structure to function with the recovery of over 1000 high-quality activated sludge metagenome-assembled genomes encoding full-length rRNA genes using long-read sequencing.</title>
        <authorList>
            <person name="Singleton C.M."/>
            <person name="Petriglieri F."/>
            <person name="Kristensen J.M."/>
            <person name="Kirkegaard R.H."/>
            <person name="Michaelsen T.Y."/>
            <person name="Andersen M.H."/>
            <person name="Karst S.M."/>
            <person name="Dueholm M.S."/>
            <person name="Nielsen P.H."/>
            <person name="Albertsen M."/>
        </authorList>
    </citation>
    <scope>NUCLEOTIDE SEQUENCE [LARGE SCALE GENOMIC DNA]</scope>
    <source>
        <strain evidence="6">Lyne_18-Q3-R50-59_MAXAC.006</strain>
    </source>
</reference>
<dbReference type="EMBL" id="JADJZA010000003">
    <property type="protein sequence ID" value="MBK9296558.1"/>
    <property type="molecule type" value="Genomic_DNA"/>
</dbReference>
<evidence type="ECO:0000256" key="4">
    <source>
        <dbReference type="ARBA" id="ARBA00022741"/>
    </source>
</evidence>
<evidence type="ECO:0000256" key="1">
    <source>
        <dbReference type="ARBA" id="ARBA00022553"/>
    </source>
</evidence>
<organism evidence="6 7">
    <name type="scientific">Candidatus Neomicrothrix subdominans</name>
    <dbReference type="NCBI Taxonomy" id="2954438"/>
    <lineage>
        <taxon>Bacteria</taxon>
        <taxon>Bacillati</taxon>
        <taxon>Actinomycetota</taxon>
        <taxon>Acidimicrobiia</taxon>
        <taxon>Acidimicrobiales</taxon>
        <taxon>Microthrixaceae</taxon>
        <taxon>Candidatus Neomicrothrix</taxon>
    </lineage>
</organism>
<dbReference type="Proteomes" id="UP000727993">
    <property type="component" value="Unassembled WGS sequence"/>
</dbReference>